<dbReference type="Pfam" id="PF12476">
    <property type="entry name" value="DUF3696"/>
    <property type="match status" value="1"/>
</dbReference>
<keyword evidence="4" id="KW-1185">Reference proteome</keyword>
<dbReference type="RefSeq" id="WP_285745156.1">
    <property type="nucleotide sequence ID" value="NZ_CP127162.1"/>
</dbReference>
<dbReference type="Proteomes" id="UP001236415">
    <property type="component" value="Chromosome"/>
</dbReference>
<dbReference type="Gene3D" id="3.40.50.300">
    <property type="entry name" value="P-loop containing nucleotide triphosphate hydrolases"/>
    <property type="match status" value="1"/>
</dbReference>
<evidence type="ECO:0000259" key="2">
    <source>
        <dbReference type="Pfam" id="PF13304"/>
    </source>
</evidence>
<dbReference type="PIRSF" id="PIRSF034888">
    <property type="entry name" value="P-loop_UCP034888"/>
    <property type="match status" value="1"/>
</dbReference>
<dbReference type="InterPro" id="IPR051396">
    <property type="entry name" value="Bact_Antivir_Def_Nuclease"/>
</dbReference>
<gene>
    <name evidence="3" type="ORF">QPK24_23260</name>
</gene>
<dbReference type="Pfam" id="PF13304">
    <property type="entry name" value="AAA_21"/>
    <property type="match status" value="1"/>
</dbReference>
<dbReference type="InterPro" id="IPR014592">
    <property type="entry name" value="P-loop_UCP034888"/>
</dbReference>
<dbReference type="PANTHER" id="PTHR43581">
    <property type="entry name" value="ATP/GTP PHOSPHATASE"/>
    <property type="match status" value="1"/>
</dbReference>
<name>A0ABY8X6W9_9BACL</name>
<sequence>MIERVELKNFKCFKDQSFKLKSLNVLSGLNGTGKSTFIQSLLLPIQAAHQKMLTEGLVLNGDMVELGTGKDLLCEFGDEKNIKLGYRYDDKDITFNYSYHLDKSFLPIKEINGDLGSFTKIIDNIQYISALRIAPKSVYPESDYNVIHRRQLGNGGEYSIQYLSEFSLDEVQNEELILNHIPEKYLKNQLHGWFNLIVPNTQLDVDKHLNTELVSLKYRFRINETEVSNFYRPANVGFGITYVLPVILSLLKARKNDIVIIENPEAHLHPAGQRKMGELISLAAAGGIQVIVETHSDHVLNGIRLSIKNEQINNNDVNIMFFERVLSNDITHVVHTPEIKRDGRLTYWPDGFFDEWDKAIEELF</sequence>
<dbReference type="SUPFAM" id="SSF52540">
    <property type="entry name" value="P-loop containing nucleoside triphosphate hydrolases"/>
    <property type="match status" value="1"/>
</dbReference>
<dbReference type="InterPro" id="IPR003959">
    <property type="entry name" value="ATPase_AAA_core"/>
</dbReference>
<dbReference type="EMBL" id="CP127162">
    <property type="protein sequence ID" value="WIV19196.1"/>
    <property type="molecule type" value="Genomic_DNA"/>
</dbReference>
<proteinExistence type="predicted"/>
<accession>A0ABY8X6W9</accession>
<organism evidence="3 4">
    <name type="scientific">Paenibacillus polygoni</name>
    <dbReference type="NCBI Taxonomy" id="3050112"/>
    <lineage>
        <taxon>Bacteria</taxon>
        <taxon>Bacillati</taxon>
        <taxon>Bacillota</taxon>
        <taxon>Bacilli</taxon>
        <taxon>Bacillales</taxon>
        <taxon>Paenibacillaceae</taxon>
        <taxon>Paenibacillus</taxon>
    </lineage>
</organism>
<feature type="domain" description="ATPase AAA-type core" evidence="2">
    <location>
        <begin position="23"/>
        <end position="301"/>
    </location>
</feature>
<evidence type="ECO:0000313" key="3">
    <source>
        <dbReference type="EMBL" id="WIV19196.1"/>
    </source>
</evidence>
<evidence type="ECO:0000259" key="1">
    <source>
        <dbReference type="Pfam" id="PF12476"/>
    </source>
</evidence>
<dbReference type="InterPro" id="IPR022532">
    <property type="entry name" value="DUF3696"/>
</dbReference>
<feature type="domain" description="DUF3696" evidence="1">
    <location>
        <begin position="312"/>
        <end position="363"/>
    </location>
</feature>
<protein>
    <submittedName>
        <fullName evidence="3">DUF3696 domain-containing protein</fullName>
    </submittedName>
</protein>
<dbReference type="PANTHER" id="PTHR43581:SF2">
    <property type="entry name" value="EXCINUCLEASE ATPASE SUBUNIT"/>
    <property type="match status" value="1"/>
</dbReference>
<evidence type="ECO:0000313" key="4">
    <source>
        <dbReference type="Proteomes" id="UP001236415"/>
    </source>
</evidence>
<dbReference type="InterPro" id="IPR027417">
    <property type="entry name" value="P-loop_NTPase"/>
</dbReference>
<reference evidence="3 4" key="1">
    <citation type="submission" date="2023-06" db="EMBL/GenBank/DDBJ databases">
        <title>Paenibacillus polygonum sp. nov., an endophytic bacterium, isolated from Polygonum lapathifolium L. in Nanji Wetland National Nature Reserve, South of Poyang Lake, Jiangxi Province, China.</title>
        <authorList>
            <person name="Yu Z."/>
        </authorList>
    </citation>
    <scope>NUCLEOTIDE SEQUENCE [LARGE SCALE GENOMIC DNA]</scope>
    <source>
        <strain evidence="3 4">C31</strain>
    </source>
</reference>